<keyword evidence="4" id="KW-1185">Reference proteome</keyword>
<evidence type="ECO:0000259" key="2">
    <source>
        <dbReference type="Pfam" id="PF05699"/>
    </source>
</evidence>
<comment type="caution">
    <text evidence="3">The sequence shown here is derived from an EMBL/GenBank/DDBJ whole genome shotgun (WGS) entry which is preliminary data.</text>
</comment>
<gene>
    <name evidence="3" type="ORF">HHUSO_G4876</name>
</gene>
<organism evidence="3 4">
    <name type="scientific">Huso huso</name>
    <name type="common">Beluga</name>
    <name type="synonym">Acipenser huso</name>
    <dbReference type="NCBI Taxonomy" id="61971"/>
    <lineage>
        <taxon>Eukaryota</taxon>
        <taxon>Metazoa</taxon>
        <taxon>Chordata</taxon>
        <taxon>Craniata</taxon>
        <taxon>Vertebrata</taxon>
        <taxon>Euteleostomi</taxon>
        <taxon>Actinopterygii</taxon>
        <taxon>Chondrostei</taxon>
        <taxon>Acipenseriformes</taxon>
        <taxon>Acipenseridae</taxon>
        <taxon>Huso</taxon>
    </lineage>
</organism>
<feature type="compositionally biased region" description="Polar residues" evidence="1">
    <location>
        <begin position="52"/>
        <end position="69"/>
    </location>
</feature>
<sequence length="687" mass="77420">MNHLANQTGVRGKNCNSPSQVLCVLKQWRAGNATEPAVRGAVTNPATARGMSKSNKPNHAKGSSRQQQPKVCPPGSKRKVPESQKLTAFFGLGRLDTPLSTEPGHADVPVEKAARIETDNACYHMAHADVERHIESESHQRKVKAGEQSQQITKFTVNTAPKVDNMTQLEVKAQRAEIKVAVMMVNHNVPLAVADHFSPLMKECFKDSDVAQRYGAARTKTICIINRAIAPYLHDELVKKMRNRPLTLSTDGSNDAGREKMNPLTVKLFDVDRVEHMFLDMCITTGTNAATAETIFEKMDSVLKKDNIPWQNCVGLSVDNVNLSDFDVEDMVVAIGYWFKASTKRKCRLDVEKQANFKRLRKHFEDPMTEVHLLFYQATLPVITFNLLFQCKEPSVYLLHGQMRSYVKKLMSKFVTTTAIKNADVCEVEFKDKQNQVADHKLNIGWTTRTTSTLNCLHEVGEISQYQVDNFHKAVRAFFVAAVDYAFEKLPFKEPVLEHSQFIDFQQKMDCDVNEALYFVYRFSHLLPYGDPKEQDKLSDEFLDYQLMEEKDIPRSIWEQAVSRVSEQEVYHRMDKVWAHMATIKSPVTGMPKLPRLSKVAQLILTLPHSNADAERVFSMIGLNKTDTRNALALEGTLSSIITIKMSGMEPNCFKYELSAEIKASKSAASSYNREHAAASNAGSECT</sequence>
<name>A0ABR0ZZV9_HUSHU</name>
<dbReference type="InterPro" id="IPR012337">
    <property type="entry name" value="RNaseH-like_sf"/>
</dbReference>
<dbReference type="EMBL" id="JAHFZB010000004">
    <property type="protein sequence ID" value="KAK6490362.1"/>
    <property type="molecule type" value="Genomic_DNA"/>
</dbReference>
<dbReference type="InterPro" id="IPR008906">
    <property type="entry name" value="HATC_C_dom"/>
</dbReference>
<dbReference type="PANTHER" id="PTHR37162">
    <property type="entry name" value="HAT FAMILY DIMERISATION DOMAINCONTAINING PROTEIN-RELATED"/>
    <property type="match status" value="1"/>
</dbReference>
<dbReference type="PANTHER" id="PTHR37162:SF10">
    <property type="entry name" value="DUF4371 DOMAIN-CONTAINING PROTEIN"/>
    <property type="match status" value="1"/>
</dbReference>
<reference evidence="3 4" key="1">
    <citation type="submission" date="2021-05" db="EMBL/GenBank/DDBJ databases">
        <authorList>
            <person name="Zahm M."/>
            <person name="Klopp C."/>
            <person name="Cabau C."/>
            <person name="Kuhl H."/>
            <person name="Suciu R."/>
            <person name="Ciorpac M."/>
            <person name="Holostenco D."/>
            <person name="Gessner J."/>
            <person name="Wuertz S."/>
            <person name="Hohne C."/>
            <person name="Stock M."/>
            <person name="Gislard M."/>
            <person name="Lluch J."/>
            <person name="Milhes M."/>
            <person name="Lampietro C."/>
            <person name="Lopez Roques C."/>
            <person name="Donnadieu C."/>
            <person name="Du K."/>
            <person name="Schartl M."/>
            <person name="Guiguen Y."/>
        </authorList>
    </citation>
    <scope>NUCLEOTIDE SEQUENCE [LARGE SCALE GENOMIC DNA]</scope>
    <source>
        <strain evidence="3">Hh-F2</strain>
        <tissue evidence="3">Blood</tissue>
    </source>
</reference>
<proteinExistence type="predicted"/>
<dbReference type="SUPFAM" id="SSF53098">
    <property type="entry name" value="Ribonuclease H-like"/>
    <property type="match status" value="1"/>
</dbReference>
<evidence type="ECO:0000313" key="4">
    <source>
        <dbReference type="Proteomes" id="UP001369086"/>
    </source>
</evidence>
<dbReference type="Pfam" id="PF05699">
    <property type="entry name" value="Dimer_Tnp_hAT"/>
    <property type="match status" value="1"/>
</dbReference>
<evidence type="ECO:0000256" key="1">
    <source>
        <dbReference type="SAM" id="MobiDB-lite"/>
    </source>
</evidence>
<feature type="region of interest" description="Disordered" evidence="1">
    <location>
        <begin position="36"/>
        <end position="83"/>
    </location>
</feature>
<feature type="domain" description="HAT C-terminal dimerisation" evidence="2">
    <location>
        <begin position="593"/>
        <end position="633"/>
    </location>
</feature>
<accession>A0ABR0ZZV9</accession>
<evidence type="ECO:0000313" key="3">
    <source>
        <dbReference type="EMBL" id="KAK6490362.1"/>
    </source>
</evidence>
<dbReference type="Proteomes" id="UP001369086">
    <property type="component" value="Unassembled WGS sequence"/>
</dbReference>
<protein>
    <recommendedName>
        <fullName evidence="2">HAT C-terminal dimerisation domain-containing protein</fullName>
    </recommendedName>
</protein>